<dbReference type="PROSITE" id="PS00455">
    <property type="entry name" value="AMP_BINDING"/>
    <property type="match status" value="1"/>
</dbReference>
<dbReference type="GO" id="GO:0006631">
    <property type="term" value="P:fatty acid metabolic process"/>
    <property type="evidence" value="ECO:0007669"/>
    <property type="project" value="TreeGrafter"/>
</dbReference>
<evidence type="ECO:0000256" key="1">
    <source>
        <dbReference type="ARBA" id="ARBA00006432"/>
    </source>
</evidence>
<comment type="caution">
    <text evidence="3">The sequence shown here is derived from an EMBL/GenBank/DDBJ whole genome shotgun (WGS) entry which is preliminary data.</text>
</comment>
<dbReference type="Proteomes" id="UP000537989">
    <property type="component" value="Unassembled WGS sequence"/>
</dbReference>
<dbReference type="InterPro" id="IPR045851">
    <property type="entry name" value="AMP-bd_C_sf"/>
</dbReference>
<comment type="similarity">
    <text evidence="1">Belongs to the ATP-dependent AMP-binding enzyme family.</text>
</comment>
<proteinExistence type="inferred from homology"/>
<dbReference type="GO" id="GO:0031956">
    <property type="term" value="F:medium-chain fatty acid-CoA ligase activity"/>
    <property type="evidence" value="ECO:0007669"/>
    <property type="project" value="TreeGrafter"/>
</dbReference>
<gene>
    <name evidence="3" type="ORF">FAUST_8301</name>
</gene>
<name>A0AAN5Z643_FUSAU</name>
<sequence>MTVASSLSYKLPDEPVFHRLIENSKSITRVVVNDPTCNVQADCSKLLRDVVAFRKQLYEALPSDLFDKDGIIAASSPYIVIVSPANYEFIVASFAILSVGGAIVPISPGVLPEEAMHFLGNSQSSVLVTTSPYRDQGAAIHEYAKSQGYYLNLLLASLETWDAPQETDVAIDPTLIIDSSRPSLVVYSSGTTGRPKGVVLSRPYFAFGYRPTSQDLVLTLGPVHWIGVLRSTMYSALSGTPQEMIEPNEVVIWERLRKGGVTILWVSIPLWSRLQQHYYDVLSRLPQADLDVYLEGVKSVQLASVGGAAPMPSLLRFWRHTIGIPLEAAYGCTELGGPTTRTDSSCDRELRFSIGKPSPGVELKLSEGSEGEILMKSSLLFSGYLGDEAKTKESMTADGFFKTSDYARRVGDEYVMEGRVSTDSQVIRSGPFKIPTVEVETRLSELSFVTEACIVSIPDRDVGNRVAALVRFRPGFDGNLAIIRDALSEDLALYNLPTALRVLAPGEVIPATDAGKVIRQKVVQQYFTPTGDYELAPSVEVWDLSQKQQKAKAWDWNGVQLSPQGLQM</sequence>
<dbReference type="CDD" id="cd04433">
    <property type="entry name" value="AFD_class_I"/>
    <property type="match status" value="1"/>
</dbReference>
<organism evidence="3 4">
    <name type="scientific">Fusarium austroamericanum</name>
    <dbReference type="NCBI Taxonomy" id="282268"/>
    <lineage>
        <taxon>Eukaryota</taxon>
        <taxon>Fungi</taxon>
        <taxon>Dikarya</taxon>
        <taxon>Ascomycota</taxon>
        <taxon>Pezizomycotina</taxon>
        <taxon>Sordariomycetes</taxon>
        <taxon>Hypocreomycetidae</taxon>
        <taxon>Hypocreales</taxon>
        <taxon>Nectriaceae</taxon>
        <taxon>Fusarium</taxon>
    </lineage>
</organism>
<keyword evidence="4" id="KW-1185">Reference proteome</keyword>
<dbReference type="PANTHER" id="PTHR43201">
    <property type="entry name" value="ACYL-COA SYNTHETASE"/>
    <property type="match status" value="1"/>
</dbReference>
<dbReference type="SUPFAM" id="SSF56801">
    <property type="entry name" value="Acetyl-CoA synthetase-like"/>
    <property type="match status" value="1"/>
</dbReference>
<evidence type="ECO:0000259" key="2">
    <source>
        <dbReference type="Pfam" id="PF00501"/>
    </source>
</evidence>
<dbReference type="PANTHER" id="PTHR43201:SF8">
    <property type="entry name" value="ACYL-COA SYNTHETASE FAMILY MEMBER 3"/>
    <property type="match status" value="1"/>
</dbReference>
<reference evidence="3 4" key="1">
    <citation type="submission" date="2020-02" db="EMBL/GenBank/DDBJ databases">
        <title>Identification and distribution of gene clusters putatively required for synthesis of sphingolipid metabolism inhibitors in phylogenetically diverse species of the filamentous fungus Fusarium.</title>
        <authorList>
            <person name="Kim H.-S."/>
            <person name="Busman M."/>
            <person name="Brown D.W."/>
            <person name="Divon H."/>
            <person name="Uhlig S."/>
            <person name="Proctor R.H."/>
        </authorList>
    </citation>
    <scope>NUCLEOTIDE SEQUENCE [LARGE SCALE GENOMIC DNA]</scope>
    <source>
        <strain evidence="3 4">NRRL 2903</strain>
    </source>
</reference>
<evidence type="ECO:0000313" key="4">
    <source>
        <dbReference type="Proteomes" id="UP000537989"/>
    </source>
</evidence>
<protein>
    <recommendedName>
        <fullName evidence="2">AMP-dependent synthetase/ligase domain-containing protein</fullName>
    </recommendedName>
</protein>
<dbReference type="EMBL" id="JAAMOD010000260">
    <property type="protein sequence ID" value="KAF5233198.1"/>
    <property type="molecule type" value="Genomic_DNA"/>
</dbReference>
<feature type="domain" description="AMP-dependent synthetase/ligase" evidence="2">
    <location>
        <begin position="79"/>
        <end position="385"/>
    </location>
</feature>
<dbReference type="Gene3D" id="3.40.50.12780">
    <property type="entry name" value="N-terminal domain of ligase-like"/>
    <property type="match status" value="1"/>
</dbReference>
<dbReference type="Pfam" id="PF00501">
    <property type="entry name" value="AMP-binding"/>
    <property type="match status" value="1"/>
</dbReference>
<accession>A0AAN5Z643</accession>
<dbReference type="InterPro" id="IPR042099">
    <property type="entry name" value="ANL_N_sf"/>
</dbReference>
<dbReference type="AlphaFoldDB" id="A0AAN5Z643"/>
<dbReference type="InterPro" id="IPR020845">
    <property type="entry name" value="AMP-binding_CS"/>
</dbReference>
<dbReference type="Gene3D" id="3.30.300.30">
    <property type="match status" value="1"/>
</dbReference>
<dbReference type="InterPro" id="IPR000873">
    <property type="entry name" value="AMP-dep_synth/lig_dom"/>
</dbReference>
<evidence type="ECO:0000313" key="3">
    <source>
        <dbReference type="EMBL" id="KAF5233198.1"/>
    </source>
</evidence>